<evidence type="ECO:0000313" key="5">
    <source>
        <dbReference type="Proteomes" id="UP000266861"/>
    </source>
</evidence>
<proteinExistence type="inferred from homology"/>
<dbReference type="UniPathway" id="UPA00196"/>
<dbReference type="PANTHER" id="PTHR12993">
    <property type="entry name" value="N-ACETYLGLUCOSAMINYL-PHOSPHATIDYLINOSITOL DE-N-ACETYLASE-RELATED"/>
    <property type="match status" value="1"/>
</dbReference>
<feature type="compositionally biased region" description="Low complexity" evidence="3">
    <location>
        <begin position="169"/>
        <end position="214"/>
    </location>
</feature>
<dbReference type="GO" id="GO:0006506">
    <property type="term" value="P:GPI anchor biosynthetic process"/>
    <property type="evidence" value="ECO:0007669"/>
    <property type="project" value="UniProtKB-UniPathway"/>
</dbReference>
<dbReference type="Gene3D" id="3.40.50.10320">
    <property type="entry name" value="LmbE-like"/>
    <property type="match status" value="1"/>
</dbReference>
<evidence type="ECO:0000313" key="4">
    <source>
        <dbReference type="EMBL" id="RHZ80603.1"/>
    </source>
</evidence>
<dbReference type="InterPro" id="IPR024078">
    <property type="entry name" value="LmbE-like_dom_sf"/>
</dbReference>
<protein>
    <recommendedName>
        <fullName evidence="2">N-acetylglucosaminylphosphatidylinositol deacetylase</fullName>
        <ecNumber evidence="2">3.5.1.89</ecNumber>
    </recommendedName>
</protein>
<comment type="caution">
    <text evidence="4">The sequence shown here is derived from an EMBL/GenBank/DDBJ whole genome shotgun (WGS) entry which is preliminary data.</text>
</comment>
<dbReference type="EC" id="3.5.1.89" evidence="2"/>
<dbReference type="Proteomes" id="UP000266861">
    <property type="component" value="Unassembled WGS sequence"/>
</dbReference>
<dbReference type="SUPFAM" id="SSF102588">
    <property type="entry name" value="LmbE-like"/>
    <property type="match status" value="2"/>
</dbReference>
<name>A0A397J6C2_9GLOM</name>
<dbReference type="Pfam" id="PF02585">
    <property type="entry name" value="PIG-L"/>
    <property type="match status" value="1"/>
</dbReference>
<keyword evidence="5" id="KW-1185">Reference proteome</keyword>
<dbReference type="OrthoDB" id="440160at2759"/>
<dbReference type="GO" id="GO:0016020">
    <property type="term" value="C:membrane"/>
    <property type="evidence" value="ECO:0007669"/>
    <property type="project" value="GOC"/>
</dbReference>
<dbReference type="STRING" id="1348612.A0A397J6C2"/>
<dbReference type="EMBL" id="PQFF01000125">
    <property type="protein sequence ID" value="RHZ80603.1"/>
    <property type="molecule type" value="Genomic_DNA"/>
</dbReference>
<sequence length="277" mass="31933">MFFGPSILELVSKNKVYVLCLSIGNESGLGEIRKKELEASCVSFGINIENVTCLDHPLLQDGPINVWDIELISEILNYHVNKNDVDMIITFDDHGISGHSNHISTYYGSKKFIDSINNNNNNNNITIVESKKSISLYKLTSINVIRKYISIFDIFPTYLTLLMNNNNNNNNNNDNNNSNNNNNNNNNDNDNDNNNSNNNNNNNNNNNYNNDGNNQQQHYLTTTQFPNHLIFVSNFDQFIKARNSMLKCHKSQLVWFRYLYIIFSRYMIINVLSKELI</sequence>
<dbReference type="InterPro" id="IPR003737">
    <property type="entry name" value="GlcNAc_PI_deacetylase-related"/>
</dbReference>
<dbReference type="GO" id="GO:0005783">
    <property type="term" value="C:endoplasmic reticulum"/>
    <property type="evidence" value="ECO:0007669"/>
    <property type="project" value="TreeGrafter"/>
</dbReference>
<comment type="similarity">
    <text evidence="1">Belongs to the PIGL family.</text>
</comment>
<evidence type="ECO:0000256" key="3">
    <source>
        <dbReference type="SAM" id="MobiDB-lite"/>
    </source>
</evidence>
<organism evidence="4 5">
    <name type="scientific">Diversispora epigaea</name>
    <dbReference type="NCBI Taxonomy" id="1348612"/>
    <lineage>
        <taxon>Eukaryota</taxon>
        <taxon>Fungi</taxon>
        <taxon>Fungi incertae sedis</taxon>
        <taxon>Mucoromycota</taxon>
        <taxon>Glomeromycotina</taxon>
        <taxon>Glomeromycetes</taxon>
        <taxon>Diversisporales</taxon>
        <taxon>Diversisporaceae</taxon>
        <taxon>Diversispora</taxon>
    </lineage>
</organism>
<feature type="region of interest" description="Disordered" evidence="3">
    <location>
        <begin position="169"/>
        <end position="216"/>
    </location>
</feature>
<gene>
    <name evidence="4" type="ORF">Glove_134g222</name>
</gene>
<reference evidence="4 5" key="1">
    <citation type="submission" date="2018-08" db="EMBL/GenBank/DDBJ databases">
        <title>Genome and evolution of the arbuscular mycorrhizal fungus Diversispora epigaea (formerly Glomus versiforme) and its bacterial endosymbionts.</title>
        <authorList>
            <person name="Sun X."/>
            <person name="Fei Z."/>
            <person name="Harrison M."/>
        </authorList>
    </citation>
    <scope>NUCLEOTIDE SEQUENCE [LARGE SCALE GENOMIC DNA]</scope>
    <source>
        <strain evidence="4 5">IT104</strain>
    </source>
</reference>
<dbReference type="AlphaFoldDB" id="A0A397J6C2"/>
<accession>A0A397J6C2</accession>
<evidence type="ECO:0000256" key="1">
    <source>
        <dbReference type="ARBA" id="ARBA00006066"/>
    </source>
</evidence>
<dbReference type="GO" id="GO:0000225">
    <property type="term" value="F:N-acetylglucosaminylphosphatidylinositol deacetylase activity"/>
    <property type="evidence" value="ECO:0007669"/>
    <property type="project" value="UniProtKB-EC"/>
</dbReference>
<dbReference type="PANTHER" id="PTHR12993:SF11">
    <property type="entry name" value="N-ACETYLGLUCOSAMINYL-PHOSPHATIDYLINOSITOL DE-N-ACETYLASE"/>
    <property type="match status" value="1"/>
</dbReference>
<evidence type="ECO:0000256" key="2">
    <source>
        <dbReference type="ARBA" id="ARBA00012176"/>
    </source>
</evidence>